<sequence>MLRSARLHVVRMTLEERVRAAVAALMHATGESQTDVAAALGVSQAQVSRRQSGSAAWSLADCDAVAEHFGIDPLDLLAGPTRAFEALPQERRRRPARRGTARALPEREAPP</sequence>
<dbReference type="InterPro" id="IPR013975">
    <property type="entry name" value="Tscrpt_reg_BetR_N"/>
</dbReference>
<keyword evidence="4" id="KW-1185">Reference proteome</keyword>
<dbReference type="AlphaFoldDB" id="A0A089Z8B0"/>
<dbReference type="InterPro" id="IPR001387">
    <property type="entry name" value="Cro/C1-type_HTH"/>
</dbReference>
<name>A0A089Z8B0_STRGA</name>
<dbReference type="CDD" id="cd00093">
    <property type="entry name" value="HTH_XRE"/>
    <property type="match status" value="1"/>
</dbReference>
<accession>A0A089Z8B0</accession>
<dbReference type="EMBL" id="CP009438">
    <property type="protein sequence ID" value="AIS02021.1"/>
    <property type="molecule type" value="Genomic_DNA"/>
</dbReference>
<dbReference type="SUPFAM" id="SSF47413">
    <property type="entry name" value="lambda repressor-like DNA-binding domains"/>
    <property type="match status" value="1"/>
</dbReference>
<dbReference type="SMART" id="SM00530">
    <property type="entry name" value="HTH_XRE"/>
    <property type="match status" value="1"/>
</dbReference>
<evidence type="ECO:0000313" key="3">
    <source>
        <dbReference type="EMBL" id="AIS02021.1"/>
    </source>
</evidence>
<dbReference type="eggNOG" id="ENOG5031NZX">
    <property type="taxonomic scope" value="Bacteria"/>
</dbReference>
<dbReference type="PROSITE" id="PS50943">
    <property type="entry name" value="HTH_CROC1"/>
    <property type="match status" value="1"/>
</dbReference>
<dbReference type="Proteomes" id="UP000029482">
    <property type="component" value="Chromosome"/>
</dbReference>
<reference evidence="4" key="1">
    <citation type="journal article" date="2015" name="J. Biotechnol.">
        <title>Complete genome sequence of the actinobacterium Streptomyces glaucescens GLA.O (DSM 40922) consisting of a linear chromosome and one linear plasmid.</title>
        <authorList>
            <person name="Ortseifen V."/>
            <person name="Winkler A."/>
            <person name="Albersmeier A."/>
            <person name="Wendler S."/>
            <person name="Puhler A."/>
            <person name="Kalinowski J."/>
            <person name="Ruckert C."/>
        </authorList>
    </citation>
    <scope>NUCLEOTIDE SEQUENCE [LARGE SCALE GENOMIC DNA]</scope>
    <source>
        <strain evidence="4">DSM 40922 / GLA O</strain>
    </source>
</reference>
<protein>
    <recommendedName>
        <fullName evidence="2">HTH cro/C1-type domain-containing protein</fullName>
    </recommendedName>
</protein>
<feature type="domain" description="HTH cro/C1-type" evidence="2">
    <location>
        <begin position="32"/>
        <end position="76"/>
    </location>
</feature>
<proteinExistence type="predicted"/>
<evidence type="ECO:0000256" key="1">
    <source>
        <dbReference type="SAM" id="MobiDB-lite"/>
    </source>
</evidence>
<dbReference type="KEGG" id="sgu:SGLAU_30435"/>
<dbReference type="InterPro" id="IPR010982">
    <property type="entry name" value="Lambda_DNA-bd_dom_sf"/>
</dbReference>
<dbReference type="Pfam" id="PF08667">
    <property type="entry name" value="BetR"/>
    <property type="match status" value="1"/>
</dbReference>
<feature type="region of interest" description="Disordered" evidence="1">
    <location>
        <begin position="85"/>
        <end position="111"/>
    </location>
</feature>
<dbReference type="GO" id="GO:0003677">
    <property type="term" value="F:DNA binding"/>
    <property type="evidence" value="ECO:0007669"/>
    <property type="project" value="InterPro"/>
</dbReference>
<dbReference type="HOGENOM" id="CLU_146769_0_0_11"/>
<evidence type="ECO:0000313" key="4">
    <source>
        <dbReference type="Proteomes" id="UP000029482"/>
    </source>
</evidence>
<evidence type="ECO:0000259" key="2">
    <source>
        <dbReference type="PROSITE" id="PS50943"/>
    </source>
</evidence>
<gene>
    <name evidence="3" type="ORF">SGLAU_30435</name>
</gene>
<dbReference type="Gene3D" id="1.10.260.40">
    <property type="entry name" value="lambda repressor-like DNA-binding domains"/>
    <property type="match status" value="1"/>
</dbReference>
<feature type="compositionally biased region" description="Basic residues" evidence="1">
    <location>
        <begin position="91"/>
        <end position="100"/>
    </location>
</feature>
<organism evidence="3 4">
    <name type="scientific">Streptomyces glaucescens</name>
    <dbReference type="NCBI Taxonomy" id="1907"/>
    <lineage>
        <taxon>Bacteria</taxon>
        <taxon>Bacillati</taxon>
        <taxon>Actinomycetota</taxon>
        <taxon>Actinomycetes</taxon>
        <taxon>Kitasatosporales</taxon>
        <taxon>Streptomycetaceae</taxon>
        <taxon>Streptomyces</taxon>
    </lineage>
</organism>